<dbReference type="KEGG" id="rei:IE4771_CH03391"/>
<evidence type="ECO:0000313" key="2">
    <source>
        <dbReference type="Proteomes" id="UP000027180"/>
    </source>
</evidence>
<dbReference type="Proteomes" id="UP000027180">
    <property type="component" value="Chromosome"/>
</dbReference>
<reference evidence="1 2" key="1">
    <citation type="submission" date="2013-12" db="EMBL/GenBank/DDBJ databases">
        <title>Complete genome sequence of Rhizobium etli bv. mimosae IE4771.</title>
        <authorList>
            <person name="Bustos P."/>
            <person name="Santamaria R.I."/>
            <person name="Lozano L."/>
            <person name="Ormeno-Orrillo E."/>
            <person name="Rogel M.A."/>
            <person name="Romero D."/>
            <person name="Cevallos M.A."/>
            <person name="Martinez-Romero E."/>
            <person name="Gonzalez V."/>
        </authorList>
    </citation>
    <scope>NUCLEOTIDE SEQUENCE [LARGE SCALE GENOMIC DNA]</scope>
    <source>
        <strain evidence="1 2">IE4771</strain>
    </source>
</reference>
<dbReference type="AlphaFoldDB" id="A0A060HZS9"/>
<dbReference type="EMBL" id="CP006986">
    <property type="protein sequence ID" value="AIC28473.1"/>
    <property type="molecule type" value="Genomic_DNA"/>
</dbReference>
<proteinExistence type="predicted"/>
<organism evidence="1 2">
    <name type="scientific">Rhizobium etli bv. mimosae str. IE4771</name>
    <dbReference type="NCBI Taxonomy" id="1432050"/>
    <lineage>
        <taxon>Bacteria</taxon>
        <taxon>Pseudomonadati</taxon>
        <taxon>Pseudomonadota</taxon>
        <taxon>Alphaproteobacteria</taxon>
        <taxon>Hyphomicrobiales</taxon>
        <taxon>Rhizobiaceae</taxon>
        <taxon>Rhizobium/Agrobacterium group</taxon>
        <taxon>Rhizobium</taxon>
    </lineage>
</organism>
<dbReference type="HOGENOM" id="CLU_3029210_0_0_5"/>
<evidence type="ECO:0000313" key="1">
    <source>
        <dbReference type="EMBL" id="AIC28473.1"/>
    </source>
</evidence>
<gene>
    <name evidence="1" type="ORF">IE4771_CH03391</name>
</gene>
<sequence length="55" mass="6333">MASSPSMNAPPLIHCSYFIPTALNITVTELSWFQDLLHEQTEYKPEIMHRLLGIF</sequence>
<protein>
    <submittedName>
        <fullName evidence="1">Uncharacterized protein</fullName>
    </submittedName>
</protein>
<accession>A0A060HZS9</accession>
<name>A0A060HZS9_RHIET</name>